<dbReference type="PANTHER" id="PTHR10194:SF60">
    <property type="entry name" value="RAS GTPASE-ACTIVATING PROTEIN RASKOL"/>
    <property type="match status" value="1"/>
</dbReference>
<dbReference type="InterPro" id="IPR039360">
    <property type="entry name" value="Ras_GTPase"/>
</dbReference>
<gene>
    <name evidence="5" type="ORF">SCP_0108280</name>
</gene>
<organism evidence="5 6">
    <name type="scientific">Sparassis crispa</name>
    <dbReference type="NCBI Taxonomy" id="139825"/>
    <lineage>
        <taxon>Eukaryota</taxon>
        <taxon>Fungi</taxon>
        <taxon>Dikarya</taxon>
        <taxon>Basidiomycota</taxon>
        <taxon>Agaricomycotina</taxon>
        <taxon>Agaricomycetes</taxon>
        <taxon>Polyporales</taxon>
        <taxon>Sparassidaceae</taxon>
        <taxon>Sparassis</taxon>
    </lineage>
</organism>
<proteinExistence type="predicted"/>
<dbReference type="InterPro" id="IPR035892">
    <property type="entry name" value="C2_domain_sf"/>
</dbReference>
<dbReference type="Pfam" id="PF00168">
    <property type="entry name" value="C2"/>
    <property type="match status" value="1"/>
</dbReference>
<dbReference type="InterPro" id="IPR001936">
    <property type="entry name" value="RasGAP_dom"/>
</dbReference>
<reference evidence="5 6" key="1">
    <citation type="journal article" date="2018" name="Sci. Rep.">
        <title>Genome sequence of the cauliflower mushroom Sparassis crispa (Hanabiratake) and its association with beneficial usage.</title>
        <authorList>
            <person name="Kiyama R."/>
            <person name="Furutani Y."/>
            <person name="Kawaguchi K."/>
            <person name="Nakanishi T."/>
        </authorList>
    </citation>
    <scope>NUCLEOTIDE SEQUENCE [LARGE SCALE GENOMIC DNA]</scope>
</reference>
<dbReference type="Gene3D" id="1.10.506.10">
    <property type="entry name" value="GTPase Activation - p120gap, domain 1"/>
    <property type="match status" value="1"/>
</dbReference>
<dbReference type="AlphaFoldDB" id="A0A401G702"/>
<dbReference type="Pfam" id="PF00616">
    <property type="entry name" value="RasGAP"/>
    <property type="match status" value="2"/>
</dbReference>
<protein>
    <submittedName>
        <fullName evidence="5">Rho GTPase activation protein</fullName>
    </submittedName>
</protein>
<name>A0A401G702_9APHY</name>
<sequence length="773" mass="86410">MSTREFYVSVELYLSSKTASTLRKPTVKKSNDKREVTKAVSGSNVVKEKSSWLGLGRQSSVAGQWRPVTCKLVDEEDACTLNIYIDETILYKSVYVYLLNHTDIRPIHRSLFDRADCIGIFCVTGQVSSTASSAEPVYLQFPDTDAMKVWVTLLRSFAMPEVYGRWLSPEDGGLYRMWRQIELTCLQGRNLGTSRLLPGDPANAESDSKLEADAIDIDVYCEIFVNGCLAGRTTVKKGVGSPDWQERFIIADLPLFENLEIVVWREKKMMKPTIVGSVVIVLGNFRRGEHVEGWFPVLSGGPTTRIQAGEIRLRLRIDEEIILPYASYSAMLETFNARNSLDWLSDFESKLNLKNVSNHIISISIAQNVLIENIMELADREVDGTLSSHNTLFRGNTVLTKTMESFMSWYGASFLEASIGPAVRRICGEKITIEVDPARGGKGMRGVEKSVDVLVYWCQEFWAGIYDARRQCPHELRRLFEHIRRLVEKRYRVADDKNRDLPWQSVSAFCFLRFMVPAILHPHLFGLWPGLPEAKVQRSLTLVAKVIQNLANLNATVQKEAFMRGVKDFLTGSLQAMVDYIVVVSTPEPGDNRSTSYALDGHERLRIMNALRQRGAAVPVLYREAIPLLPHLLDIPKHLAAVTSQVVRYTKVHSVGAAMASNTEDGCFDEFRSKCVAVEEQALHRVSQMATEARHQSSGQHDDRILTQRSVIVSTSSGHDQESKASLPSNKSQRWKPTRPSTASSMANNVDISDSLGVSGPQSPSAGPEGSTI</sequence>
<keyword evidence="1" id="KW-0343">GTPase activation</keyword>
<evidence type="ECO:0000313" key="6">
    <source>
        <dbReference type="Proteomes" id="UP000287166"/>
    </source>
</evidence>
<dbReference type="STRING" id="139825.A0A401G702"/>
<dbReference type="InterPro" id="IPR000008">
    <property type="entry name" value="C2_dom"/>
</dbReference>
<dbReference type="RefSeq" id="XP_027608859.1">
    <property type="nucleotide sequence ID" value="XM_027753058.1"/>
</dbReference>
<dbReference type="OrthoDB" id="775356at2759"/>
<evidence type="ECO:0000259" key="4">
    <source>
        <dbReference type="PROSITE" id="PS50018"/>
    </source>
</evidence>
<dbReference type="SUPFAM" id="SSF48350">
    <property type="entry name" value="GTPase activation domain, GAP"/>
    <property type="match status" value="1"/>
</dbReference>
<feature type="compositionally biased region" description="Polar residues" evidence="2">
    <location>
        <begin position="739"/>
        <end position="752"/>
    </location>
</feature>
<evidence type="ECO:0000313" key="5">
    <source>
        <dbReference type="EMBL" id="GBE77946.1"/>
    </source>
</evidence>
<feature type="compositionally biased region" description="Polar residues" evidence="2">
    <location>
        <begin position="714"/>
        <end position="732"/>
    </location>
</feature>
<dbReference type="Proteomes" id="UP000287166">
    <property type="component" value="Unassembled WGS sequence"/>
</dbReference>
<feature type="region of interest" description="Disordered" evidence="2">
    <location>
        <begin position="714"/>
        <end position="773"/>
    </location>
</feature>
<evidence type="ECO:0000259" key="3">
    <source>
        <dbReference type="PROSITE" id="PS50004"/>
    </source>
</evidence>
<dbReference type="InParanoid" id="A0A401G702"/>
<comment type="caution">
    <text evidence="5">The sequence shown here is derived from an EMBL/GenBank/DDBJ whole genome shotgun (WGS) entry which is preliminary data.</text>
</comment>
<dbReference type="CDD" id="cd05137">
    <property type="entry name" value="RasGAP_CLA2_BUD2"/>
    <property type="match status" value="1"/>
</dbReference>
<dbReference type="InterPro" id="IPR008936">
    <property type="entry name" value="Rho_GTPase_activation_prot"/>
</dbReference>
<accession>A0A401G702</accession>
<dbReference type="GeneID" id="38774863"/>
<dbReference type="SMART" id="SM00239">
    <property type="entry name" value="C2"/>
    <property type="match status" value="1"/>
</dbReference>
<dbReference type="EMBL" id="BFAD01000001">
    <property type="protein sequence ID" value="GBE77946.1"/>
    <property type="molecule type" value="Genomic_DNA"/>
</dbReference>
<feature type="domain" description="C2" evidence="3">
    <location>
        <begin position="161"/>
        <end position="295"/>
    </location>
</feature>
<feature type="compositionally biased region" description="Polar residues" evidence="2">
    <location>
        <begin position="760"/>
        <end position="773"/>
    </location>
</feature>
<dbReference type="PROSITE" id="PS50004">
    <property type="entry name" value="C2"/>
    <property type="match status" value="1"/>
</dbReference>
<evidence type="ECO:0000256" key="2">
    <source>
        <dbReference type="SAM" id="MobiDB-lite"/>
    </source>
</evidence>
<dbReference type="GO" id="GO:0005096">
    <property type="term" value="F:GTPase activator activity"/>
    <property type="evidence" value="ECO:0007669"/>
    <property type="project" value="UniProtKB-KW"/>
</dbReference>
<feature type="domain" description="Ras-GAP" evidence="4">
    <location>
        <begin position="352"/>
        <end position="552"/>
    </location>
</feature>
<dbReference type="PROSITE" id="PS50018">
    <property type="entry name" value="RAS_GTPASE_ACTIV_2"/>
    <property type="match status" value="1"/>
</dbReference>
<evidence type="ECO:0000256" key="1">
    <source>
        <dbReference type="ARBA" id="ARBA00022468"/>
    </source>
</evidence>
<dbReference type="SMART" id="SM00323">
    <property type="entry name" value="RasGAP"/>
    <property type="match status" value="1"/>
</dbReference>
<dbReference type="PANTHER" id="PTHR10194">
    <property type="entry name" value="RAS GTPASE-ACTIVATING PROTEINS"/>
    <property type="match status" value="1"/>
</dbReference>
<dbReference type="SUPFAM" id="SSF49562">
    <property type="entry name" value="C2 domain (Calcium/lipid-binding domain, CaLB)"/>
    <property type="match status" value="1"/>
</dbReference>
<keyword evidence="6" id="KW-1185">Reference proteome</keyword>
<dbReference type="Gene3D" id="2.60.40.150">
    <property type="entry name" value="C2 domain"/>
    <property type="match status" value="1"/>
</dbReference>